<dbReference type="InterPro" id="IPR047916">
    <property type="entry name" value="TTBK_Asator-like_STKc"/>
</dbReference>
<keyword evidence="1" id="KW-0723">Serine/threonine-protein kinase</keyword>
<dbReference type="InterPro" id="IPR050235">
    <property type="entry name" value="CK1_Ser-Thr_kinase"/>
</dbReference>
<dbReference type="PANTHER" id="PTHR11909">
    <property type="entry name" value="CASEIN KINASE-RELATED"/>
    <property type="match status" value="1"/>
</dbReference>
<proteinExistence type="predicted"/>
<dbReference type="Gene3D" id="1.10.510.10">
    <property type="entry name" value="Transferase(Phosphotransferase) domain 1"/>
    <property type="match status" value="1"/>
</dbReference>
<evidence type="ECO:0000256" key="6">
    <source>
        <dbReference type="SAM" id="MobiDB-lite"/>
    </source>
</evidence>
<reference evidence="8" key="1">
    <citation type="submission" date="2023-07" db="EMBL/GenBank/DDBJ databases">
        <authorList>
            <consortium name="CYATHOMIX"/>
        </authorList>
    </citation>
    <scope>NUCLEOTIDE SEQUENCE</scope>
    <source>
        <strain evidence="8">N/A</strain>
    </source>
</reference>
<dbReference type="InterPro" id="IPR000719">
    <property type="entry name" value="Prot_kinase_dom"/>
</dbReference>
<accession>A0AA36GK21</accession>
<evidence type="ECO:0000256" key="3">
    <source>
        <dbReference type="ARBA" id="ARBA00022741"/>
    </source>
</evidence>
<keyword evidence="4" id="KW-0418">Kinase</keyword>
<evidence type="ECO:0000313" key="8">
    <source>
        <dbReference type="EMBL" id="CAJ0590260.1"/>
    </source>
</evidence>
<dbReference type="SUPFAM" id="SSF56112">
    <property type="entry name" value="Protein kinase-like (PK-like)"/>
    <property type="match status" value="1"/>
</dbReference>
<keyword evidence="5" id="KW-0067">ATP-binding</keyword>
<feature type="compositionally biased region" description="Basic and acidic residues" evidence="6">
    <location>
        <begin position="305"/>
        <end position="336"/>
    </location>
</feature>
<dbReference type="InterPro" id="IPR011009">
    <property type="entry name" value="Kinase-like_dom_sf"/>
</dbReference>
<name>A0AA36GK21_CYLNA</name>
<protein>
    <recommendedName>
        <fullName evidence="7">Protein kinase domain-containing protein</fullName>
    </recommendedName>
</protein>
<feature type="region of interest" description="Disordered" evidence="6">
    <location>
        <begin position="305"/>
        <end position="368"/>
    </location>
</feature>
<dbReference type="EMBL" id="CATQJL010000001">
    <property type="protein sequence ID" value="CAJ0590260.1"/>
    <property type="molecule type" value="Genomic_DNA"/>
</dbReference>
<feature type="domain" description="Protein kinase" evidence="7">
    <location>
        <begin position="20"/>
        <end position="294"/>
    </location>
</feature>
<dbReference type="GO" id="GO:0004674">
    <property type="term" value="F:protein serine/threonine kinase activity"/>
    <property type="evidence" value="ECO:0007669"/>
    <property type="project" value="UniProtKB-KW"/>
</dbReference>
<keyword evidence="2" id="KW-0808">Transferase</keyword>
<dbReference type="Pfam" id="PF00069">
    <property type="entry name" value="Pkinase"/>
    <property type="match status" value="1"/>
</dbReference>
<dbReference type="CDD" id="cd14017">
    <property type="entry name" value="STKc_TTBK"/>
    <property type="match status" value="1"/>
</dbReference>
<dbReference type="PROSITE" id="PS50011">
    <property type="entry name" value="PROTEIN_KINASE_DOM"/>
    <property type="match status" value="1"/>
</dbReference>
<evidence type="ECO:0000259" key="7">
    <source>
        <dbReference type="PROSITE" id="PS50011"/>
    </source>
</evidence>
<dbReference type="GO" id="GO:0005524">
    <property type="term" value="F:ATP binding"/>
    <property type="evidence" value="ECO:0007669"/>
    <property type="project" value="UniProtKB-KW"/>
</dbReference>
<feature type="compositionally biased region" description="Basic and acidic residues" evidence="6">
    <location>
        <begin position="358"/>
        <end position="368"/>
    </location>
</feature>
<evidence type="ECO:0000256" key="5">
    <source>
        <dbReference type="ARBA" id="ARBA00022840"/>
    </source>
</evidence>
<dbReference type="AlphaFoldDB" id="A0AA36GK21"/>
<dbReference type="Proteomes" id="UP001176961">
    <property type="component" value="Unassembled WGS sequence"/>
</dbReference>
<evidence type="ECO:0000256" key="1">
    <source>
        <dbReference type="ARBA" id="ARBA00022527"/>
    </source>
</evidence>
<dbReference type="FunFam" id="1.10.510.10:FF:000855">
    <property type="entry name" value="Protein kinase"/>
    <property type="match status" value="1"/>
</dbReference>
<organism evidence="8 9">
    <name type="scientific">Cylicocyclus nassatus</name>
    <name type="common">Nematode worm</name>
    <dbReference type="NCBI Taxonomy" id="53992"/>
    <lineage>
        <taxon>Eukaryota</taxon>
        <taxon>Metazoa</taxon>
        <taxon>Ecdysozoa</taxon>
        <taxon>Nematoda</taxon>
        <taxon>Chromadorea</taxon>
        <taxon>Rhabditida</taxon>
        <taxon>Rhabditina</taxon>
        <taxon>Rhabditomorpha</taxon>
        <taxon>Strongyloidea</taxon>
        <taxon>Strongylidae</taxon>
        <taxon>Cylicocyclus</taxon>
    </lineage>
</organism>
<evidence type="ECO:0000256" key="2">
    <source>
        <dbReference type="ARBA" id="ARBA00022679"/>
    </source>
</evidence>
<sequence length="368" mass="41614">MGTPLGPVRINLGDKIKDQFVVKRKIGEGACGQVYLVNIVDQNGKIRGKAAMKVEPLMKSKDDEILKMEIFVLKKIQNSHHVCRCLASGKMDSYTFLVMSLLGKELSDIRRRLPNRKISVPSTLRISIQVVRGLQDIHEAGFIHRDVKPSNLAMGLYNTQVVYVFDFGLARQILLPDATGRLKLREPRVKVMFRGTVRYCSLNVHQHKEQGRHDDLYGGLYSMIECVTGALPWRGMVRKEAAKVKENTTDAVLCKACPPSFLEWAMTLRKLTYRDIPPYKLFMEKLRQDLPPKIKMTDPYEWNKPGEKVIEKEGGGVKSDRAEADKDNAADRKTLDEVDESVVTEEKGSSMASVDTEEYAKEDTLEGI</sequence>
<keyword evidence="9" id="KW-1185">Reference proteome</keyword>
<evidence type="ECO:0000256" key="4">
    <source>
        <dbReference type="ARBA" id="ARBA00022777"/>
    </source>
</evidence>
<dbReference type="SMART" id="SM00220">
    <property type="entry name" value="S_TKc"/>
    <property type="match status" value="1"/>
</dbReference>
<evidence type="ECO:0000313" key="9">
    <source>
        <dbReference type="Proteomes" id="UP001176961"/>
    </source>
</evidence>
<comment type="caution">
    <text evidence="8">The sequence shown here is derived from an EMBL/GenBank/DDBJ whole genome shotgun (WGS) entry which is preliminary data.</text>
</comment>
<gene>
    <name evidence="8" type="ORF">CYNAS_LOCUS2243</name>
</gene>
<keyword evidence="3" id="KW-0547">Nucleotide-binding</keyword>